<reference evidence="5 6" key="1">
    <citation type="submission" date="2024-11" db="EMBL/GenBank/DDBJ databases">
        <title>Adaptive evolution of stress response genes in parasites aligns with host niche diversity.</title>
        <authorList>
            <person name="Hahn C."/>
            <person name="Resl P."/>
        </authorList>
    </citation>
    <scope>NUCLEOTIDE SEQUENCE [LARGE SCALE GENOMIC DNA]</scope>
    <source>
        <strain evidence="5">EGGRZ-B1_66</strain>
        <tissue evidence="5">Body</tissue>
    </source>
</reference>
<feature type="domain" description="Deoxynucleoside kinase" evidence="4">
    <location>
        <begin position="8"/>
        <end position="197"/>
    </location>
</feature>
<name>A0ABD2QGH0_9PLAT</name>
<keyword evidence="5" id="KW-0418">Kinase</keyword>
<feature type="binding site" evidence="3">
    <location>
        <begin position="148"/>
        <end position="152"/>
    </location>
    <ligand>
        <name>ATP</name>
        <dbReference type="ChEBI" id="CHEBI:30616"/>
    </ligand>
</feature>
<dbReference type="Proteomes" id="UP001626550">
    <property type="component" value="Unassembled WGS sequence"/>
</dbReference>
<sequence length="223" mass="26028">MACKNLKIFVEGNIGAGKSKFCEYFGSMSSDVETFLEPISLWRDCKGFDLYNLMHKNVATYAGPFQANVVATYLHLLMREQRKPVRLVERSILTSQRCFTRIAFDSGIMEPNDYNSLHEYFEWALNFECTQPDLIVYLRASPEECLKRIQARNRKSEEGLDLSFLTKLHQFHEQWLNPINKPEIGEAPVFIFDASQPWDELKDTYDQKKEDLLLFGTKNDFIE</sequence>
<dbReference type="Pfam" id="PF01712">
    <property type="entry name" value="dNK"/>
    <property type="match status" value="1"/>
</dbReference>
<dbReference type="InterPro" id="IPR031314">
    <property type="entry name" value="DNK_dom"/>
</dbReference>
<dbReference type="InterPro" id="IPR050566">
    <property type="entry name" value="Deoxyribonucleoside_kinase"/>
</dbReference>
<keyword evidence="6" id="KW-1185">Reference proteome</keyword>
<comment type="caution">
    <text evidence="5">The sequence shown here is derived from an EMBL/GenBank/DDBJ whole genome shotgun (WGS) entry which is preliminary data.</text>
</comment>
<dbReference type="Gene3D" id="3.40.50.300">
    <property type="entry name" value="P-loop containing nucleotide triphosphate hydrolases"/>
    <property type="match status" value="1"/>
</dbReference>
<gene>
    <name evidence="5" type="primary">TK2_1</name>
    <name evidence="5" type="ORF">Ciccas_002849</name>
</gene>
<protein>
    <submittedName>
        <fullName evidence="5">Thymidine kinase 2, mitochondrial</fullName>
    </submittedName>
</protein>
<evidence type="ECO:0000256" key="3">
    <source>
        <dbReference type="PIRSR" id="PIRSR000705-3"/>
    </source>
</evidence>
<comment type="similarity">
    <text evidence="1">Belongs to the DCK/DGK family.</text>
</comment>
<dbReference type="InterPro" id="IPR027417">
    <property type="entry name" value="P-loop_NTPase"/>
</dbReference>
<evidence type="ECO:0000256" key="2">
    <source>
        <dbReference type="PIRSR" id="PIRSR000705-1"/>
    </source>
</evidence>
<dbReference type="PIRSF" id="PIRSF000705">
    <property type="entry name" value="DNK"/>
    <property type="match status" value="1"/>
</dbReference>
<dbReference type="InterPro" id="IPR002624">
    <property type="entry name" value="DCK/DGK"/>
</dbReference>
<dbReference type="GO" id="GO:0019136">
    <property type="term" value="F:deoxynucleoside kinase activity"/>
    <property type="evidence" value="ECO:0007669"/>
    <property type="project" value="UniProtKB-ARBA"/>
</dbReference>
<evidence type="ECO:0000313" key="6">
    <source>
        <dbReference type="Proteomes" id="UP001626550"/>
    </source>
</evidence>
<dbReference type="PANTHER" id="PTHR10513:SF24">
    <property type="entry name" value="THYMIDINE KINASE 2, MITOCHONDRIAL"/>
    <property type="match status" value="1"/>
</dbReference>
<evidence type="ECO:0000259" key="4">
    <source>
        <dbReference type="Pfam" id="PF01712"/>
    </source>
</evidence>
<dbReference type="EMBL" id="JBJKFK010000238">
    <property type="protein sequence ID" value="KAL3318493.1"/>
    <property type="molecule type" value="Genomic_DNA"/>
</dbReference>
<dbReference type="SUPFAM" id="SSF52540">
    <property type="entry name" value="P-loop containing nucleoside triphosphate hydrolases"/>
    <property type="match status" value="1"/>
</dbReference>
<evidence type="ECO:0000313" key="5">
    <source>
        <dbReference type="EMBL" id="KAL3318493.1"/>
    </source>
</evidence>
<keyword evidence="3" id="KW-0067">ATP-binding</keyword>
<accession>A0ABD2QGH0</accession>
<evidence type="ECO:0000256" key="1">
    <source>
        <dbReference type="ARBA" id="ARBA00007420"/>
    </source>
</evidence>
<keyword evidence="3" id="KW-0547">Nucleotide-binding</keyword>
<feature type="active site" description="Proton acceptor" evidence="2">
    <location>
        <position position="89"/>
    </location>
</feature>
<dbReference type="PANTHER" id="PTHR10513">
    <property type="entry name" value="DEOXYNUCLEOSIDE KINASE"/>
    <property type="match status" value="1"/>
</dbReference>
<dbReference type="AlphaFoldDB" id="A0ABD2QGH0"/>
<keyword evidence="5" id="KW-0808">Transferase</keyword>
<proteinExistence type="inferred from homology"/>
<organism evidence="5 6">
    <name type="scientific">Cichlidogyrus casuarinus</name>
    <dbReference type="NCBI Taxonomy" id="1844966"/>
    <lineage>
        <taxon>Eukaryota</taxon>
        <taxon>Metazoa</taxon>
        <taxon>Spiralia</taxon>
        <taxon>Lophotrochozoa</taxon>
        <taxon>Platyhelminthes</taxon>
        <taxon>Monogenea</taxon>
        <taxon>Monopisthocotylea</taxon>
        <taxon>Dactylogyridea</taxon>
        <taxon>Ancyrocephalidae</taxon>
        <taxon>Cichlidogyrus</taxon>
    </lineage>
</organism>